<name>A0A9N8HPX1_9STRA</name>
<dbReference type="Proteomes" id="UP001153069">
    <property type="component" value="Unassembled WGS sequence"/>
</dbReference>
<dbReference type="EMBL" id="CAICTM010001369">
    <property type="protein sequence ID" value="CAB9523058.1"/>
    <property type="molecule type" value="Genomic_DNA"/>
</dbReference>
<evidence type="ECO:0000313" key="3">
    <source>
        <dbReference type="Proteomes" id="UP001153069"/>
    </source>
</evidence>
<feature type="region of interest" description="Disordered" evidence="1">
    <location>
        <begin position="266"/>
        <end position="288"/>
    </location>
</feature>
<dbReference type="AlphaFoldDB" id="A0A9N8HPX1"/>
<dbReference type="PANTHER" id="PTHR35213">
    <property type="entry name" value="RING-TYPE DOMAIN-CONTAINING PROTEIN-RELATED"/>
    <property type="match status" value="1"/>
</dbReference>
<organism evidence="2 3">
    <name type="scientific">Seminavis robusta</name>
    <dbReference type="NCBI Taxonomy" id="568900"/>
    <lineage>
        <taxon>Eukaryota</taxon>
        <taxon>Sar</taxon>
        <taxon>Stramenopiles</taxon>
        <taxon>Ochrophyta</taxon>
        <taxon>Bacillariophyta</taxon>
        <taxon>Bacillariophyceae</taxon>
        <taxon>Bacillariophycidae</taxon>
        <taxon>Naviculales</taxon>
        <taxon>Naviculaceae</taxon>
        <taxon>Seminavis</taxon>
    </lineage>
</organism>
<comment type="caution">
    <text evidence="2">The sequence shown here is derived from an EMBL/GenBank/DDBJ whole genome shotgun (WGS) entry which is preliminary data.</text>
</comment>
<keyword evidence="3" id="KW-1185">Reference proteome</keyword>
<evidence type="ECO:0000313" key="2">
    <source>
        <dbReference type="EMBL" id="CAB9523058.1"/>
    </source>
</evidence>
<protein>
    <submittedName>
        <fullName evidence="2">Uncharacterized protein</fullName>
    </submittedName>
</protein>
<feature type="compositionally biased region" description="Low complexity" evidence="1">
    <location>
        <begin position="266"/>
        <end position="278"/>
    </location>
</feature>
<proteinExistence type="predicted"/>
<evidence type="ECO:0000256" key="1">
    <source>
        <dbReference type="SAM" id="MobiDB-lite"/>
    </source>
</evidence>
<reference evidence="2" key="1">
    <citation type="submission" date="2020-06" db="EMBL/GenBank/DDBJ databases">
        <authorList>
            <consortium name="Plant Systems Biology data submission"/>
        </authorList>
    </citation>
    <scope>NUCLEOTIDE SEQUENCE</scope>
    <source>
        <strain evidence="2">D6</strain>
    </source>
</reference>
<gene>
    <name evidence="2" type="ORF">SEMRO_1371_G267120.1</name>
</gene>
<dbReference type="OrthoDB" id="206902at2759"/>
<accession>A0A9N8HPX1</accession>
<sequence length="288" mass="31236">MDSKQVRTGHWHPEELEYMDILAEEFRDGSLSIKEGSTLRAYLAEMLNCIPKRVSKRMEGSNYNGRKTFVKRIFSETEQQERDARISASRERFEEALRIYEDLKKKSFDDHLQANVSSRCGPTVASNTTINNGGNVAPGTNVFRAEDSVLSFPLSGNMTAPLGRNQVNFLVPGLGGGNNASVHARLVAASVATPTAPSISRAAVLDQLAPLLLAASNFGSMNIRNDLLALNALAALSGSSTANLFPTTPAVDQANLRRRALNTLAALGSTTTTPTAEPAPKRPRINYY</sequence>